<feature type="domain" description="Glycosyltransferase RgtA/B/C/D-like" evidence="9">
    <location>
        <begin position="81"/>
        <end position="236"/>
    </location>
</feature>
<evidence type="ECO:0000256" key="4">
    <source>
        <dbReference type="ARBA" id="ARBA00022679"/>
    </source>
</evidence>
<feature type="transmembrane region" description="Helical" evidence="8">
    <location>
        <begin position="271"/>
        <end position="289"/>
    </location>
</feature>
<dbReference type="InterPro" id="IPR050297">
    <property type="entry name" value="LipidA_mod_glycosyltrf_83"/>
</dbReference>
<dbReference type="Proteomes" id="UP000176751">
    <property type="component" value="Unassembled WGS sequence"/>
</dbReference>
<feature type="transmembrane region" description="Helical" evidence="8">
    <location>
        <begin position="99"/>
        <end position="119"/>
    </location>
</feature>
<proteinExistence type="predicted"/>
<comment type="subcellular location">
    <subcellularLocation>
        <location evidence="1">Cell membrane</location>
        <topology evidence="1">Multi-pass membrane protein</topology>
    </subcellularLocation>
</comment>
<keyword evidence="2" id="KW-1003">Cell membrane</keyword>
<dbReference type="GO" id="GO:0009103">
    <property type="term" value="P:lipopolysaccharide biosynthetic process"/>
    <property type="evidence" value="ECO:0007669"/>
    <property type="project" value="UniProtKB-ARBA"/>
</dbReference>
<keyword evidence="6 8" id="KW-1133">Transmembrane helix</keyword>
<evidence type="ECO:0000256" key="6">
    <source>
        <dbReference type="ARBA" id="ARBA00022989"/>
    </source>
</evidence>
<keyword evidence="3" id="KW-0328">Glycosyltransferase</keyword>
<feature type="transmembrane region" description="Helical" evidence="8">
    <location>
        <begin position="325"/>
        <end position="345"/>
    </location>
</feature>
<feature type="transmembrane region" description="Helical" evidence="8">
    <location>
        <begin position="175"/>
        <end position="205"/>
    </location>
</feature>
<feature type="transmembrane region" description="Helical" evidence="8">
    <location>
        <begin position="6"/>
        <end position="22"/>
    </location>
</feature>
<dbReference type="STRING" id="1797737.A2196_00495"/>
<feature type="transmembrane region" description="Helical" evidence="8">
    <location>
        <begin position="357"/>
        <end position="381"/>
    </location>
</feature>
<dbReference type="AlphaFoldDB" id="A0A1F5HAR7"/>
<accession>A0A1F5HAR7</accession>
<dbReference type="InterPro" id="IPR038731">
    <property type="entry name" value="RgtA/B/C-like"/>
</dbReference>
<evidence type="ECO:0000313" key="11">
    <source>
        <dbReference type="Proteomes" id="UP000176751"/>
    </source>
</evidence>
<keyword evidence="5 8" id="KW-0812">Transmembrane</keyword>
<evidence type="ECO:0000256" key="3">
    <source>
        <dbReference type="ARBA" id="ARBA00022676"/>
    </source>
</evidence>
<name>A0A1F5HAR7_9BACT</name>
<evidence type="ECO:0000256" key="8">
    <source>
        <dbReference type="SAM" id="Phobius"/>
    </source>
</evidence>
<organism evidence="10 11">
    <name type="scientific">Candidatus Curtissbacteria bacterium RIFOXYA1_FULL_41_14</name>
    <dbReference type="NCBI Taxonomy" id="1797737"/>
    <lineage>
        <taxon>Bacteria</taxon>
        <taxon>Candidatus Curtissiibacteriota</taxon>
    </lineage>
</organism>
<dbReference type="PANTHER" id="PTHR33908">
    <property type="entry name" value="MANNOSYLTRANSFERASE YKCB-RELATED"/>
    <property type="match status" value="1"/>
</dbReference>
<reference evidence="10 11" key="1">
    <citation type="journal article" date="2016" name="Nat. Commun.">
        <title>Thousands of microbial genomes shed light on interconnected biogeochemical processes in an aquifer system.</title>
        <authorList>
            <person name="Anantharaman K."/>
            <person name="Brown C.T."/>
            <person name="Hug L.A."/>
            <person name="Sharon I."/>
            <person name="Castelle C.J."/>
            <person name="Probst A.J."/>
            <person name="Thomas B.C."/>
            <person name="Singh A."/>
            <person name="Wilkins M.J."/>
            <person name="Karaoz U."/>
            <person name="Brodie E.L."/>
            <person name="Williams K.H."/>
            <person name="Hubbard S.S."/>
            <person name="Banfield J.F."/>
        </authorList>
    </citation>
    <scope>NUCLEOTIDE SEQUENCE [LARGE SCALE GENOMIC DNA]</scope>
</reference>
<gene>
    <name evidence="10" type="ORF">A2196_00495</name>
</gene>
<evidence type="ECO:0000256" key="1">
    <source>
        <dbReference type="ARBA" id="ARBA00004651"/>
    </source>
</evidence>
<protein>
    <recommendedName>
        <fullName evidence="9">Glycosyltransferase RgtA/B/C/D-like domain-containing protein</fullName>
    </recommendedName>
</protein>
<evidence type="ECO:0000259" key="9">
    <source>
        <dbReference type="Pfam" id="PF13231"/>
    </source>
</evidence>
<comment type="caution">
    <text evidence="10">The sequence shown here is derived from an EMBL/GenBank/DDBJ whole genome shotgun (WGS) entry which is preliminary data.</text>
</comment>
<dbReference type="EMBL" id="MFCA01000029">
    <property type="protein sequence ID" value="OGE01176.1"/>
    <property type="molecule type" value="Genomic_DNA"/>
</dbReference>
<evidence type="ECO:0000256" key="2">
    <source>
        <dbReference type="ARBA" id="ARBA00022475"/>
    </source>
</evidence>
<sequence>MRKVEIIVLSIILILAFVIRLYKINRPIADWHSWRQADTAAVARNFIKEGFNPFIPRYDDMSSQANGLDNPQRYRFVEFPTYNTLVAGVWSITGVNETYARLTTVVISLISTLLLYFLVKHFSGTQTALLSAFFFAFLPYNIFYSSAVLPGPLMVLGILGLYLTFLKWLENQKLIWFILSIVFANLAILTWPIAIFFFLPALYLAYDKFGISLFRNYKLWLFALLSLLPFVLWRIWMTQFPQGIPNWRFLLNEGNIRFKGAFFRWLIAERMGKLILTVPGFSLFVLGILKKPQLQEKSFYLTWLASVAIYFVVFASGNIRHDYYQVPFIPIAAIFMAVGTKNLLALPAQSFNRIISYPIAIILIVLTFAFGTFEVRGFYWINKPQIVKAGKAVDQLLPKDATVIAPYNGDAAFLYQTNRHGYPIVDRPLEKFIDEGTKYLVSVDVADAGIQNLIKHCKVIDQTQDYVIVEMFKECIGR</sequence>
<evidence type="ECO:0000313" key="10">
    <source>
        <dbReference type="EMBL" id="OGE01176.1"/>
    </source>
</evidence>
<evidence type="ECO:0000256" key="5">
    <source>
        <dbReference type="ARBA" id="ARBA00022692"/>
    </source>
</evidence>
<dbReference type="Pfam" id="PF13231">
    <property type="entry name" value="PMT_2"/>
    <property type="match status" value="1"/>
</dbReference>
<dbReference type="PANTHER" id="PTHR33908:SF11">
    <property type="entry name" value="MEMBRANE PROTEIN"/>
    <property type="match status" value="1"/>
</dbReference>
<dbReference type="GO" id="GO:0005886">
    <property type="term" value="C:plasma membrane"/>
    <property type="evidence" value="ECO:0007669"/>
    <property type="project" value="UniProtKB-SubCell"/>
</dbReference>
<keyword evidence="7 8" id="KW-0472">Membrane</keyword>
<evidence type="ECO:0000256" key="7">
    <source>
        <dbReference type="ARBA" id="ARBA00023136"/>
    </source>
</evidence>
<keyword evidence="4" id="KW-0808">Transferase</keyword>
<feature type="transmembrane region" description="Helical" evidence="8">
    <location>
        <begin position="217"/>
        <end position="236"/>
    </location>
</feature>
<feature type="transmembrane region" description="Helical" evidence="8">
    <location>
        <begin position="151"/>
        <end position="169"/>
    </location>
</feature>
<dbReference type="GO" id="GO:0016763">
    <property type="term" value="F:pentosyltransferase activity"/>
    <property type="evidence" value="ECO:0007669"/>
    <property type="project" value="TreeGrafter"/>
</dbReference>
<feature type="transmembrane region" description="Helical" evidence="8">
    <location>
        <begin position="301"/>
        <end position="319"/>
    </location>
</feature>